<evidence type="ECO:0000256" key="2">
    <source>
        <dbReference type="SAM" id="SignalP"/>
    </source>
</evidence>
<reference evidence="3" key="1">
    <citation type="submission" date="2016-12" db="EMBL/GenBank/DDBJ databases">
        <title>Extending the VSGnome of Trypanosoma brucei strain TREU927.</title>
        <authorList>
            <person name="Cross G.A."/>
        </authorList>
    </citation>
    <scope>NUCLEOTIDE SEQUENCE</scope>
    <source>
        <strain evidence="3">Tb927.99.311</strain>
    </source>
</reference>
<sequence>MLTVLLAGVLLIAATAAPDVTAEVTDFCVEIWYAEELQRRLANRVDEAQAAITKAERDVRLFTLATMRHQNTRQHLAYETLKTAAIGSLRETAEQANTFIQKHVTALRLLSAKIASIKTTEAVATATTQPAAAGTYTGAESNIKPGLQSHYCTVKQVLKLAPSKTCSAAAKTKAQAAALASTQQTWEKLPLRQKTALAAITIEARTAGKGSFATTGAFGSGTDFPGCESADGSAGYEAASNLIATAIQNPSLTYVKQPITLTPQQQNSPDPQHPGKSDKPDITLSVDDSKLATAIKAALSQTPITFTAIAEQQLPEILTRPAVEKFALGMLAATNQGKKDTLDEQTKAKLLFGQEKPDINALYIANLDKDEITISSSAPEIKGTTKKLSETNFPEAIGYFYATNLKKAANTKGTKPEVEGEKEDSADKTGEKKDVDNKTATNATVSNSFVITKAPLLLAFLLL</sequence>
<dbReference type="EMBL" id="KY404378">
    <property type="protein sequence ID" value="ARB50629.1"/>
    <property type="molecule type" value="Genomic_DNA"/>
</dbReference>
<feature type="compositionally biased region" description="Basic and acidic residues" evidence="1">
    <location>
        <begin position="414"/>
        <end position="435"/>
    </location>
</feature>
<feature type="chain" id="PRO_5012234183" evidence="2">
    <location>
        <begin position="23"/>
        <end position="463"/>
    </location>
</feature>
<feature type="region of interest" description="Disordered" evidence="1">
    <location>
        <begin position="411"/>
        <end position="435"/>
    </location>
</feature>
<dbReference type="AlphaFoldDB" id="A0A1V0FXY4"/>
<feature type="signal peptide" evidence="2">
    <location>
        <begin position="1"/>
        <end position="22"/>
    </location>
</feature>
<protein>
    <submittedName>
        <fullName evidence="3">Variant surface glycoprotein</fullName>
    </submittedName>
</protein>
<organism evidence="3">
    <name type="scientific">Trypanosoma brucei</name>
    <dbReference type="NCBI Taxonomy" id="5691"/>
    <lineage>
        <taxon>Eukaryota</taxon>
        <taxon>Discoba</taxon>
        <taxon>Euglenozoa</taxon>
        <taxon>Kinetoplastea</taxon>
        <taxon>Metakinetoplastina</taxon>
        <taxon>Trypanosomatida</taxon>
        <taxon>Trypanosomatidae</taxon>
        <taxon>Trypanosoma</taxon>
    </lineage>
</organism>
<accession>A0A1V0FXY4</accession>
<name>A0A1V0FXY4_9TRYP</name>
<dbReference type="VEuPathDB" id="TriTrypDB:Tb427_000143300"/>
<evidence type="ECO:0000313" key="3">
    <source>
        <dbReference type="EMBL" id="ARB50629.1"/>
    </source>
</evidence>
<feature type="region of interest" description="Disordered" evidence="1">
    <location>
        <begin position="262"/>
        <end position="283"/>
    </location>
</feature>
<evidence type="ECO:0000256" key="1">
    <source>
        <dbReference type="SAM" id="MobiDB-lite"/>
    </source>
</evidence>
<proteinExistence type="predicted"/>
<keyword evidence="2" id="KW-0732">Signal</keyword>